<evidence type="ECO:0000313" key="2">
    <source>
        <dbReference type="Proteomes" id="UP000016927"/>
    </source>
</evidence>
<proteinExistence type="predicted"/>
<evidence type="ECO:0008006" key="3">
    <source>
        <dbReference type="Google" id="ProtNLM"/>
    </source>
</evidence>
<dbReference type="AlphaFoldDB" id="R0M480"/>
<accession>R0M480</accession>
<dbReference type="Proteomes" id="UP000016927">
    <property type="component" value="Unassembled WGS sequence"/>
</dbReference>
<dbReference type="VEuPathDB" id="MicrosporidiaDB:NBO_364g0015"/>
<dbReference type="EMBL" id="KB909272">
    <property type="protein sequence ID" value="EOB12809.1"/>
    <property type="molecule type" value="Genomic_DNA"/>
</dbReference>
<reference evidence="1 2" key="1">
    <citation type="journal article" date="2013" name="BMC Genomics">
        <title>Comparative genomics of parasitic silkworm microsporidia reveal an association between genome expansion and host adaptation.</title>
        <authorList>
            <person name="Pan G."/>
            <person name="Xu J."/>
            <person name="Li T."/>
            <person name="Xia Q."/>
            <person name="Liu S.L."/>
            <person name="Zhang G."/>
            <person name="Li S."/>
            <person name="Li C."/>
            <person name="Liu H."/>
            <person name="Yang L."/>
            <person name="Liu T."/>
            <person name="Zhang X."/>
            <person name="Wu Z."/>
            <person name="Fan W."/>
            <person name="Dang X."/>
            <person name="Xiang H."/>
            <person name="Tao M."/>
            <person name="Li Y."/>
            <person name="Hu J."/>
            <person name="Li Z."/>
            <person name="Lin L."/>
            <person name="Luo J."/>
            <person name="Geng L."/>
            <person name="Wang L."/>
            <person name="Long M."/>
            <person name="Wan Y."/>
            <person name="He N."/>
            <person name="Zhang Z."/>
            <person name="Lu C."/>
            <person name="Keeling P.J."/>
            <person name="Wang J."/>
            <person name="Xiang Z."/>
            <person name="Zhou Z."/>
        </authorList>
    </citation>
    <scope>NUCLEOTIDE SEQUENCE [LARGE SCALE GENOMIC DNA]</scope>
    <source>
        <strain evidence="2">CQ1 / CVCC 102059</strain>
    </source>
</reference>
<protein>
    <recommendedName>
        <fullName evidence="3">CTLH domain-containing protein</fullName>
    </recommendedName>
</protein>
<organism evidence="1 2">
    <name type="scientific">Nosema bombycis (strain CQ1 / CVCC 102059)</name>
    <name type="common">Microsporidian parasite</name>
    <name type="synonym">Pebrine of silkworm</name>
    <dbReference type="NCBI Taxonomy" id="578461"/>
    <lineage>
        <taxon>Eukaryota</taxon>
        <taxon>Fungi</taxon>
        <taxon>Fungi incertae sedis</taxon>
        <taxon>Microsporidia</taxon>
        <taxon>Nosematidae</taxon>
        <taxon>Nosema</taxon>
    </lineage>
</organism>
<keyword evidence="2" id="KW-1185">Reference proteome</keyword>
<evidence type="ECO:0000313" key="1">
    <source>
        <dbReference type="EMBL" id="EOB12809.1"/>
    </source>
</evidence>
<name>R0M480_NOSB1</name>
<gene>
    <name evidence="1" type="ORF">NBO_364g0015</name>
</gene>
<dbReference type="HOGENOM" id="CLU_1402832_0_0_1"/>
<sequence>MHKLEDNKDLQKIQDNKDLQDIIYKIIEDHILYSCPIKTLNLWRRKFFTGLVTEEEEKQMTLRKNVIYFIRNKQTDLAFDLLYKENILDLSQEEDKVLYNLLSKLSFIDLIWNNQVEEAIEFAKKYLEKKNLEKLYSLIGYEELTDEIVEKTSSEMKRKEIMNNINSFLFYKMTGRKCSLLHSAVDYYDTLIQK</sequence>